<proteinExistence type="predicted"/>
<evidence type="ECO:0000259" key="2">
    <source>
        <dbReference type="Pfam" id="PF07179"/>
    </source>
</evidence>
<feature type="compositionally biased region" description="Polar residues" evidence="1">
    <location>
        <begin position="206"/>
        <end position="216"/>
    </location>
</feature>
<protein>
    <submittedName>
        <fullName evidence="3">Type VII secretion system-associated protein</fullName>
    </submittedName>
</protein>
<dbReference type="InterPro" id="IPR009839">
    <property type="entry name" value="SseB_N"/>
</dbReference>
<evidence type="ECO:0000313" key="3">
    <source>
        <dbReference type="EMBL" id="MBM9624515.1"/>
    </source>
</evidence>
<feature type="compositionally biased region" description="Acidic residues" evidence="1">
    <location>
        <begin position="157"/>
        <end position="170"/>
    </location>
</feature>
<evidence type="ECO:0000256" key="1">
    <source>
        <dbReference type="SAM" id="MobiDB-lite"/>
    </source>
</evidence>
<dbReference type="Pfam" id="PF07179">
    <property type="entry name" value="SseB"/>
    <property type="match status" value="1"/>
</dbReference>
<feature type="domain" description="SseB protein N-terminal" evidence="2">
    <location>
        <begin position="56"/>
        <end position="154"/>
    </location>
</feature>
<keyword evidence="4" id="KW-1185">Reference proteome</keyword>
<dbReference type="InterPro" id="IPR047659">
    <property type="entry name" value="T7SS_assoc"/>
</dbReference>
<dbReference type="NCBIfam" id="NF033532">
    <property type="entry name" value="lone7para_assoc"/>
    <property type="match status" value="1"/>
</dbReference>
<evidence type="ECO:0000313" key="4">
    <source>
        <dbReference type="Proteomes" id="UP000664109"/>
    </source>
</evidence>
<name>A0ABS2V3V2_9ACTN</name>
<dbReference type="EMBL" id="JAFEJA010000003">
    <property type="protein sequence ID" value="MBM9624515.1"/>
    <property type="molecule type" value="Genomic_DNA"/>
</dbReference>
<gene>
    <name evidence="3" type="ORF">JE024_38870</name>
</gene>
<sequence length="216" mass="23153">MVDPAWKGSGAPPEWAVVGWWRSGSSGKVEEWQENRAYKASPQALGFPEPTDPVDAAVQLASTGYGPAEDVHRRLAAAEVAVLIEFDGAPVLGTAPNNSPVLPVYTSPKHVEAAGRLQFDVRPVTDLVQQLPLGHQLYINPTGPVSMLVETEALLTELDDTEPESTESADDTERPEKQATPPSPTPDTTPDHQPPTHAQNHPTPPTRTESSPHLSG</sequence>
<feature type="region of interest" description="Disordered" evidence="1">
    <location>
        <begin position="157"/>
        <end position="216"/>
    </location>
</feature>
<comment type="caution">
    <text evidence="3">The sequence shown here is derived from an EMBL/GenBank/DDBJ whole genome shotgun (WGS) entry which is preliminary data.</text>
</comment>
<geneLocation type="plasmid" evidence="3">
    <name>unnamed1</name>
</geneLocation>
<organism evidence="3 4">
    <name type="scientific">Streptomyces zhihengii</name>
    <dbReference type="NCBI Taxonomy" id="1818004"/>
    <lineage>
        <taxon>Bacteria</taxon>
        <taxon>Bacillati</taxon>
        <taxon>Actinomycetota</taxon>
        <taxon>Actinomycetes</taxon>
        <taxon>Kitasatosporales</taxon>
        <taxon>Streptomycetaceae</taxon>
        <taxon>Streptomyces</taxon>
    </lineage>
</organism>
<reference evidence="3 4" key="1">
    <citation type="journal article" date="2016" name="Arch. Microbiol.">
        <title>Streptomyces zhihengii sp. nov., isolated from rhizospheric soil of Psammosilene tunicoides.</title>
        <authorList>
            <person name="Huang M.J."/>
            <person name="Fei J.J."/>
            <person name="Salam N."/>
            <person name="Kim C.J."/>
            <person name="Hozzein W.N."/>
            <person name="Xiao M."/>
            <person name="Huang H.Q."/>
            <person name="Li W.J."/>
        </authorList>
    </citation>
    <scope>NUCLEOTIDE SEQUENCE [LARGE SCALE GENOMIC DNA]</scope>
    <source>
        <strain evidence="3 4">YIM T102</strain>
    </source>
</reference>
<accession>A0ABS2V3V2</accession>
<dbReference type="Proteomes" id="UP000664109">
    <property type="component" value="Unassembled WGS sequence"/>
</dbReference>
<keyword evidence="3" id="KW-0614">Plasmid</keyword>